<sequence>MLAKPGFDLLAELVQRLGHKRFLRSLDECTELNHPGLFVGPKPPKGPQQRMSLIALQRIIKVADEFTFPHAGALKPLPVWSYVDFDQKRRDVELKSAEHALLIHFLAMFGRPYWYTLGDSPDVVPAARKKLIYDDEFNPENLDHVFAVFANRFVLQISNTK</sequence>
<dbReference type="STRING" id="1314785.A0A165FMI8"/>
<proteinExistence type="predicted"/>
<dbReference type="OrthoDB" id="107110at2759"/>
<accession>A0A165FMI8</accession>
<gene>
    <name evidence="1" type="ORF">LAESUDRAFT_756839</name>
</gene>
<organism evidence="1 2">
    <name type="scientific">Laetiporus sulphureus 93-53</name>
    <dbReference type="NCBI Taxonomy" id="1314785"/>
    <lineage>
        <taxon>Eukaryota</taxon>
        <taxon>Fungi</taxon>
        <taxon>Dikarya</taxon>
        <taxon>Basidiomycota</taxon>
        <taxon>Agaricomycotina</taxon>
        <taxon>Agaricomycetes</taxon>
        <taxon>Polyporales</taxon>
        <taxon>Laetiporus</taxon>
    </lineage>
</organism>
<reference evidence="1 2" key="1">
    <citation type="journal article" date="2016" name="Mol. Biol. Evol.">
        <title>Comparative Genomics of Early-Diverging Mushroom-Forming Fungi Provides Insights into the Origins of Lignocellulose Decay Capabilities.</title>
        <authorList>
            <person name="Nagy L.G."/>
            <person name="Riley R."/>
            <person name="Tritt A."/>
            <person name="Adam C."/>
            <person name="Daum C."/>
            <person name="Floudas D."/>
            <person name="Sun H."/>
            <person name="Yadav J.S."/>
            <person name="Pangilinan J."/>
            <person name="Larsson K.H."/>
            <person name="Matsuura K."/>
            <person name="Barry K."/>
            <person name="Labutti K."/>
            <person name="Kuo R."/>
            <person name="Ohm R.A."/>
            <person name="Bhattacharya S.S."/>
            <person name="Shirouzu T."/>
            <person name="Yoshinaga Y."/>
            <person name="Martin F.M."/>
            <person name="Grigoriev I.V."/>
            <person name="Hibbett D.S."/>
        </authorList>
    </citation>
    <scope>NUCLEOTIDE SEQUENCE [LARGE SCALE GENOMIC DNA]</scope>
    <source>
        <strain evidence="1 2">93-53</strain>
    </source>
</reference>
<protein>
    <submittedName>
        <fullName evidence="1">Uncharacterized protein</fullName>
    </submittedName>
</protein>
<dbReference type="Proteomes" id="UP000076871">
    <property type="component" value="Unassembled WGS sequence"/>
</dbReference>
<dbReference type="InParanoid" id="A0A165FMI8"/>
<name>A0A165FMI8_9APHY</name>
<evidence type="ECO:0000313" key="1">
    <source>
        <dbReference type="EMBL" id="KZT09195.1"/>
    </source>
</evidence>
<dbReference type="EMBL" id="KV427612">
    <property type="protein sequence ID" value="KZT09195.1"/>
    <property type="molecule type" value="Genomic_DNA"/>
</dbReference>
<keyword evidence="2" id="KW-1185">Reference proteome</keyword>
<dbReference type="RefSeq" id="XP_040766935.1">
    <property type="nucleotide sequence ID" value="XM_040912221.1"/>
</dbReference>
<dbReference type="GeneID" id="63829249"/>
<evidence type="ECO:0000313" key="2">
    <source>
        <dbReference type="Proteomes" id="UP000076871"/>
    </source>
</evidence>
<dbReference type="AlphaFoldDB" id="A0A165FMI8"/>